<reference evidence="2 3" key="1">
    <citation type="submission" date="2017-05" db="EMBL/GenBank/DDBJ databases">
        <title>Full genome sequence of Pseudorhodoplanes sinuspersici.</title>
        <authorList>
            <person name="Dastgheib S.M.M."/>
            <person name="Shavandi M."/>
            <person name="Tirandaz H."/>
        </authorList>
    </citation>
    <scope>NUCLEOTIDE SEQUENCE [LARGE SCALE GENOMIC DNA]</scope>
    <source>
        <strain evidence="2 3">RIPI110</strain>
    </source>
</reference>
<evidence type="ECO:0000259" key="1">
    <source>
        <dbReference type="PROSITE" id="PS50943"/>
    </source>
</evidence>
<dbReference type="KEGG" id="psin:CAK95_18925"/>
<dbReference type="InterPro" id="IPR001387">
    <property type="entry name" value="Cro/C1-type_HTH"/>
</dbReference>
<dbReference type="Pfam" id="PF01381">
    <property type="entry name" value="HTH_3"/>
    <property type="match status" value="1"/>
</dbReference>
<dbReference type="AlphaFoldDB" id="A0A1W7A0E9"/>
<dbReference type="GO" id="GO:0006355">
    <property type="term" value="P:regulation of DNA-templated transcription"/>
    <property type="evidence" value="ECO:0007669"/>
    <property type="project" value="InterPro"/>
</dbReference>
<sequence>MDVRPLHTQQDYEWALAEVARYFDHQPAPGTDDGDRFEVLSTLIKDYEDRHVEIPQADPIEVLRFAIESMGKSQSELADLLGSRSRASEVLNKNRRLTLDMMRTISAAWGIPIEVLTPHYELARDSA</sequence>
<name>A0A1W7A0E9_9HYPH</name>
<evidence type="ECO:0000313" key="3">
    <source>
        <dbReference type="Proteomes" id="UP000194137"/>
    </source>
</evidence>
<dbReference type="InterPro" id="IPR039060">
    <property type="entry name" value="Antitox_HigA"/>
</dbReference>
<keyword evidence="3" id="KW-1185">Reference proteome</keyword>
<evidence type="ECO:0000313" key="2">
    <source>
        <dbReference type="EMBL" id="ARQ03058.1"/>
    </source>
</evidence>
<dbReference type="CDD" id="cd00093">
    <property type="entry name" value="HTH_XRE"/>
    <property type="match status" value="1"/>
</dbReference>
<dbReference type="Proteomes" id="UP000194137">
    <property type="component" value="Chromosome"/>
</dbReference>
<dbReference type="STRING" id="1235591.CAK95_18925"/>
<dbReference type="SUPFAM" id="SSF47413">
    <property type="entry name" value="lambda repressor-like DNA-binding domains"/>
    <property type="match status" value="1"/>
</dbReference>
<protein>
    <submittedName>
        <fullName evidence="2">XRE family transcriptional regulator</fullName>
    </submittedName>
</protein>
<dbReference type="PROSITE" id="PS50943">
    <property type="entry name" value="HTH_CROC1"/>
    <property type="match status" value="1"/>
</dbReference>
<dbReference type="PANTHER" id="PTHR40455">
    <property type="entry name" value="ANTITOXIN HIGA"/>
    <property type="match status" value="1"/>
</dbReference>
<accession>A0A1W7A0E9</accession>
<gene>
    <name evidence="2" type="ORF">CAK95_18925</name>
</gene>
<dbReference type="EMBL" id="CP021112">
    <property type="protein sequence ID" value="ARQ03058.1"/>
    <property type="molecule type" value="Genomic_DNA"/>
</dbReference>
<dbReference type="Gene3D" id="1.10.260.40">
    <property type="entry name" value="lambda repressor-like DNA-binding domains"/>
    <property type="match status" value="1"/>
</dbReference>
<dbReference type="PANTHER" id="PTHR40455:SF1">
    <property type="entry name" value="ANTITOXIN HIGA"/>
    <property type="match status" value="1"/>
</dbReference>
<proteinExistence type="predicted"/>
<dbReference type="InterPro" id="IPR010982">
    <property type="entry name" value="Lambda_DNA-bd_dom_sf"/>
</dbReference>
<dbReference type="SMART" id="SM00530">
    <property type="entry name" value="HTH_XRE"/>
    <property type="match status" value="1"/>
</dbReference>
<dbReference type="GO" id="GO:0001046">
    <property type="term" value="F:core promoter sequence-specific DNA binding"/>
    <property type="evidence" value="ECO:0007669"/>
    <property type="project" value="TreeGrafter"/>
</dbReference>
<dbReference type="OrthoDB" id="9796786at2"/>
<organism evidence="2 3">
    <name type="scientific">Pseudorhodoplanes sinuspersici</name>
    <dbReference type="NCBI Taxonomy" id="1235591"/>
    <lineage>
        <taxon>Bacteria</taxon>
        <taxon>Pseudomonadati</taxon>
        <taxon>Pseudomonadota</taxon>
        <taxon>Alphaproteobacteria</taxon>
        <taxon>Hyphomicrobiales</taxon>
        <taxon>Pseudorhodoplanes</taxon>
    </lineage>
</organism>
<feature type="domain" description="HTH cro/C1-type" evidence="1">
    <location>
        <begin position="63"/>
        <end position="116"/>
    </location>
</feature>